<comment type="caution">
    <text evidence="1">The sequence shown here is derived from an EMBL/GenBank/DDBJ whole genome shotgun (WGS) entry which is preliminary data.</text>
</comment>
<sequence>MKKHYLPQIQRINVSRYSHEILPTQEQFRGHGLVAREALAYVLLLVLAAGRKSIIGRLRNAPSAARGVTAVDKMADGSAPGAAPRLIVSKTYYGRNERNLYSEICRILEETLKSLFATYGANYSKYLAIWKASRERNNGERLRNDRPQISAKADHEPSPWRRKLWRSGSAAGCISARAAADRFECRTVRNELALRVGITLKWPPAVRRGILMRARRPTPAARRPAAIRSHSCSFFYPCHRLYLRMI</sequence>
<organism evidence="1 2">
    <name type="scientific">Eumeta variegata</name>
    <name type="common">Bagworm moth</name>
    <name type="synonym">Eumeta japonica</name>
    <dbReference type="NCBI Taxonomy" id="151549"/>
    <lineage>
        <taxon>Eukaryota</taxon>
        <taxon>Metazoa</taxon>
        <taxon>Ecdysozoa</taxon>
        <taxon>Arthropoda</taxon>
        <taxon>Hexapoda</taxon>
        <taxon>Insecta</taxon>
        <taxon>Pterygota</taxon>
        <taxon>Neoptera</taxon>
        <taxon>Endopterygota</taxon>
        <taxon>Lepidoptera</taxon>
        <taxon>Glossata</taxon>
        <taxon>Ditrysia</taxon>
        <taxon>Tineoidea</taxon>
        <taxon>Psychidae</taxon>
        <taxon>Oiketicinae</taxon>
        <taxon>Eumeta</taxon>
    </lineage>
</organism>
<reference evidence="1 2" key="1">
    <citation type="journal article" date="2019" name="Commun. Biol.">
        <title>The bagworm genome reveals a unique fibroin gene that provides high tensile strength.</title>
        <authorList>
            <person name="Kono N."/>
            <person name="Nakamura H."/>
            <person name="Ohtoshi R."/>
            <person name="Tomita M."/>
            <person name="Numata K."/>
            <person name="Arakawa K."/>
        </authorList>
    </citation>
    <scope>NUCLEOTIDE SEQUENCE [LARGE SCALE GENOMIC DNA]</scope>
</reference>
<dbReference type="AlphaFoldDB" id="A0A4C1YIM0"/>
<dbReference type="Proteomes" id="UP000299102">
    <property type="component" value="Unassembled WGS sequence"/>
</dbReference>
<protein>
    <submittedName>
        <fullName evidence="1">Uncharacterized protein</fullName>
    </submittedName>
</protein>
<dbReference type="EMBL" id="BGZK01001198">
    <property type="protein sequence ID" value="GBP74175.1"/>
    <property type="molecule type" value="Genomic_DNA"/>
</dbReference>
<evidence type="ECO:0000313" key="2">
    <source>
        <dbReference type="Proteomes" id="UP000299102"/>
    </source>
</evidence>
<proteinExistence type="predicted"/>
<gene>
    <name evidence="1" type="ORF">EVAR_48224_1</name>
</gene>
<accession>A0A4C1YIM0</accession>
<keyword evidence="2" id="KW-1185">Reference proteome</keyword>
<name>A0A4C1YIM0_EUMVA</name>
<evidence type="ECO:0000313" key="1">
    <source>
        <dbReference type="EMBL" id="GBP74175.1"/>
    </source>
</evidence>